<gene>
    <name evidence="2" type="ORF">B0H17DRAFT_1183515</name>
</gene>
<feature type="region of interest" description="Disordered" evidence="1">
    <location>
        <begin position="19"/>
        <end position="53"/>
    </location>
</feature>
<proteinExistence type="predicted"/>
<evidence type="ECO:0000256" key="1">
    <source>
        <dbReference type="SAM" id="MobiDB-lite"/>
    </source>
</evidence>
<accession>A0AAD7CZU9</accession>
<dbReference type="Proteomes" id="UP001221757">
    <property type="component" value="Unassembled WGS sequence"/>
</dbReference>
<comment type="caution">
    <text evidence="2">The sequence shown here is derived from an EMBL/GenBank/DDBJ whole genome shotgun (WGS) entry which is preliminary data.</text>
</comment>
<dbReference type="EMBL" id="JARKIE010000170">
    <property type="protein sequence ID" value="KAJ7671937.1"/>
    <property type="molecule type" value="Genomic_DNA"/>
</dbReference>
<evidence type="ECO:0000313" key="2">
    <source>
        <dbReference type="EMBL" id="KAJ7671937.1"/>
    </source>
</evidence>
<keyword evidence="3" id="KW-1185">Reference proteome</keyword>
<name>A0AAD7CZU9_MYCRO</name>
<organism evidence="2 3">
    <name type="scientific">Mycena rosella</name>
    <name type="common">Pink bonnet</name>
    <name type="synonym">Agaricus rosellus</name>
    <dbReference type="NCBI Taxonomy" id="1033263"/>
    <lineage>
        <taxon>Eukaryota</taxon>
        <taxon>Fungi</taxon>
        <taxon>Dikarya</taxon>
        <taxon>Basidiomycota</taxon>
        <taxon>Agaricomycotina</taxon>
        <taxon>Agaricomycetes</taxon>
        <taxon>Agaricomycetidae</taxon>
        <taxon>Agaricales</taxon>
        <taxon>Marasmiineae</taxon>
        <taxon>Mycenaceae</taxon>
        <taxon>Mycena</taxon>
    </lineage>
</organism>
<sequence>MFKARLQALSPPGRALGLAGRAGAVSGPGRAQGSGFNILKPEPGPKPGPGGRIRSELVLLNRGNIYFKPGPKPRPGLEALPEGSGSGLGYPKPRPRQAGPSRGFQAGPGPEHH</sequence>
<evidence type="ECO:0000313" key="3">
    <source>
        <dbReference type="Proteomes" id="UP001221757"/>
    </source>
</evidence>
<protein>
    <submittedName>
        <fullName evidence="2">Uncharacterized protein</fullName>
    </submittedName>
</protein>
<dbReference type="AlphaFoldDB" id="A0AAD7CZU9"/>
<reference evidence="2" key="1">
    <citation type="submission" date="2023-03" db="EMBL/GenBank/DDBJ databases">
        <title>Massive genome expansion in bonnet fungi (Mycena s.s.) driven by repeated elements and novel gene families across ecological guilds.</title>
        <authorList>
            <consortium name="Lawrence Berkeley National Laboratory"/>
            <person name="Harder C.B."/>
            <person name="Miyauchi S."/>
            <person name="Viragh M."/>
            <person name="Kuo A."/>
            <person name="Thoen E."/>
            <person name="Andreopoulos B."/>
            <person name="Lu D."/>
            <person name="Skrede I."/>
            <person name="Drula E."/>
            <person name="Henrissat B."/>
            <person name="Morin E."/>
            <person name="Kohler A."/>
            <person name="Barry K."/>
            <person name="LaButti K."/>
            <person name="Morin E."/>
            <person name="Salamov A."/>
            <person name="Lipzen A."/>
            <person name="Mereny Z."/>
            <person name="Hegedus B."/>
            <person name="Baldrian P."/>
            <person name="Stursova M."/>
            <person name="Weitz H."/>
            <person name="Taylor A."/>
            <person name="Grigoriev I.V."/>
            <person name="Nagy L.G."/>
            <person name="Martin F."/>
            <person name="Kauserud H."/>
        </authorList>
    </citation>
    <scope>NUCLEOTIDE SEQUENCE</scope>
    <source>
        <strain evidence="2">CBHHK067</strain>
    </source>
</reference>
<feature type="region of interest" description="Disordered" evidence="1">
    <location>
        <begin position="67"/>
        <end position="113"/>
    </location>
</feature>